<evidence type="ECO:0000313" key="1">
    <source>
        <dbReference type="EMBL" id="RAG85040.1"/>
    </source>
</evidence>
<organism evidence="1 2">
    <name type="scientific">Streptacidiphilus pinicola</name>
    <dbReference type="NCBI Taxonomy" id="2219663"/>
    <lineage>
        <taxon>Bacteria</taxon>
        <taxon>Bacillati</taxon>
        <taxon>Actinomycetota</taxon>
        <taxon>Actinomycetes</taxon>
        <taxon>Kitasatosporales</taxon>
        <taxon>Streptomycetaceae</taxon>
        <taxon>Streptacidiphilus</taxon>
    </lineage>
</organism>
<name>A0A2X0KDQ7_9ACTN</name>
<comment type="caution">
    <text evidence="1">The sequence shown here is derived from an EMBL/GenBank/DDBJ whole genome shotgun (WGS) entry which is preliminary data.</text>
</comment>
<evidence type="ECO:0000313" key="2">
    <source>
        <dbReference type="Proteomes" id="UP000248889"/>
    </source>
</evidence>
<proteinExistence type="predicted"/>
<gene>
    <name evidence="1" type="ORF">DN069_13860</name>
</gene>
<reference evidence="1 2" key="1">
    <citation type="submission" date="2018-06" db="EMBL/GenBank/DDBJ databases">
        <title>Streptacidiphilus pinicola sp. nov., isolated from pine grove soil.</title>
        <authorList>
            <person name="Roh S.G."/>
            <person name="Park S."/>
            <person name="Kim M.-K."/>
            <person name="Yun B.-R."/>
            <person name="Park J."/>
            <person name="Kim M.J."/>
            <person name="Kim Y.S."/>
            <person name="Kim S.B."/>
        </authorList>
    </citation>
    <scope>NUCLEOTIDE SEQUENCE [LARGE SCALE GENOMIC DNA]</scope>
    <source>
        <strain evidence="1 2">MMS16-CNU450</strain>
    </source>
</reference>
<dbReference type="OrthoDB" id="4262317at2"/>
<dbReference type="RefSeq" id="WP_111501261.1">
    <property type="nucleotide sequence ID" value="NZ_QKYN01000053.1"/>
</dbReference>
<accession>A0A2X0KDQ7</accession>
<keyword evidence="2" id="KW-1185">Reference proteome</keyword>
<sequence length="115" mass="12922">MNDDFTFRSLAELALPPDRVGEWLSMSAPQLRIMNFYLLVEVHPDYGAVMSPAMKIAAYLGMNRSQFARDVRELAVEGWLQEITRIGNIRYYGVGPKVTGAGSKSNVVELRQRTA</sequence>
<dbReference type="Proteomes" id="UP000248889">
    <property type="component" value="Unassembled WGS sequence"/>
</dbReference>
<evidence type="ECO:0008006" key="3">
    <source>
        <dbReference type="Google" id="ProtNLM"/>
    </source>
</evidence>
<protein>
    <recommendedName>
        <fullName evidence="3">Helix-turn-helix domain-containing protein</fullName>
    </recommendedName>
</protein>
<dbReference type="EMBL" id="QKYN01000053">
    <property type="protein sequence ID" value="RAG85040.1"/>
    <property type="molecule type" value="Genomic_DNA"/>
</dbReference>
<dbReference type="AlphaFoldDB" id="A0A2X0KDQ7"/>